<dbReference type="GO" id="GO:0005737">
    <property type="term" value="C:cytoplasm"/>
    <property type="evidence" value="ECO:0007669"/>
    <property type="project" value="UniProtKB-SubCell"/>
</dbReference>
<name>A0A1B9F9G2_9BACT</name>
<keyword evidence="17" id="KW-1185">Reference proteome</keyword>
<dbReference type="SUPFAM" id="SSF102114">
    <property type="entry name" value="Radical SAM enzymes"/>
    <property type="match status" value="1"/>
</dbReference>
<dbReference type="PANTHER" id="PTHR30544:SF5">
    <property type="entry name" value="RADICAL SAM CORE DOMAIN-CONTAINING PROTEIN"/>
    <property type="match status" value="1"/>
</dbReference>
<dbReference type="InterPro" id="IPR004383">
    <property type="entry name" value="rRNA_lsu_MTrfase_RlmN/Cfr"/>
</dbReference>
<feature type="binding site" evidence="14">
    <location>
        <position position="113"/>
    </location>
    <ligand>
        <name>[4Fe-4S] cluster</name>
        <dbReference type="ChEBI" id="CHEBI:49883"/>
        <note>4Fe-4S-S-AdoMet</note>
    </ligand>
</feature>
<evidence type="ECO:0000256" key="7">
    <source>
        <dbReference type="ARBA" id="ARBA00022679"/>
    </source>
</evidence>
<dbReference type="InterPro" id="IPR027492">
    <property type="entry name" value="RNA_MTrfase_RlmN"/>
</dbReference>
<evidence type="ECO:0000256" key="11">
    <source>
        <dbReference type="ARBA" id="ARBA00023004"/>
    </source>
</evidence>
<dbReference type="FunFam" id="3.20.20.70:FF:000014">
    <property type="entry name" value="Probable dual-specificity RNA methyltransferase RlmN"/>
    <property type="match status" value="1"/>
</dbReference>
<keyword evidence="12 14" id="KW-0411">Iron-sulfur</keyword>
<comment type="subcellular location">
    <subcellularLocation>
        <location evidence="1 14">Cytoplasm</location>
    </subcellularLocation>
</comment>
<feature type="binding site" evidence="14">
    <location>
        <position position="293"/>
    </location>
    <ligand>
        <name>S-adenosyl-L-methionine</name>
        <dbReference type="ChEBI" id="CHEBI:59789"/>
    </ligand>
</feature>
<keyword evidence="9 14" id="KW-0819">tRNA processing</keyword>
<evidence type="ECO:0000313" key="17">
    <source>
        <dbReference type="Proteomes" id="UP000093080"/>
    </source>
</evidence>
<dbReference type="EMBL" id="MAGO01000001">
    <property type="protein sequence ID" value="OCC16495.1"/>
    <property type="molecule type" value="Genomic_DNA"/>
</dbReference>
<evidence type="ECO:0000256" key="1">
    <source>
        <dbReference type="ARBA" id="ARBA00004496"/>
    </source>
</evidence>
<dbReference type="InterPro" id="IPR007197">
    <property type="entry name" value="rSAM"/>
</dbReference>
<dbReference type="GO" id="GO:0051539">
    <property type="term" value="F:4 iron, 4 sulfur cluster binding"/>
    <property type="evidence" value="ECO:0007669"/>
    <property type="project" value="UniProtKB-UniRule"/>
</dbReference>
<evidence type="ECO:0000256" key="5">
    <source>
        <dbReference type="ARBA" id="ARBA00022552"/>
    </source>
</evidence>
<feature type="binding site" evidence="14">
    <location>
        <begin position="217"/>
        <end position="219"/>
    </location>
    <ligand>
        <name>S-adenosyl-L-methionine</name>
        <dbReference type="ChEBI" id="CHEBI:59789"/>
    </ligand>
</feature>
<keyword evidence="7 14" id="KW-0808">Transferase</keyword>
<keyword evidence="3 14" id="KW-0004">4Fe-4S</keyword>
<sequence length="348" mass="39390">MSEKLDIRSLTCEELEALVTSQGFEAYRGRQLFKWLWTPGVHSFDRMSNLPLRLRRRLKEISFINFIDPINIQESRDGTKKFASRLKCGQVVESVIIPEDGHNTLCISSQVGCQMGCSFCRTAKMGFIRNLEPSEIVLQALTAIEILGSDRKKLRNIVFMGMGEPLNNYENVSKAISILQDREGLDFSKRRITVSTCGIIPKILRLGKEHEVGLAVSLHASFDKKRSDLMPVNRKYGLDDLLQALKSYPLPRRRRITIEYLLLRDINDSSQDARELARKLSSLRTKINLIAFNEVPGIPFKAPKKEAVLEFQKVLQDKGFTVTIRKSKGADIDAACGQLYARVVEAGE</sequence>
<gene>
    <name evidence="14" type="primary">rlmN</name>
    <name evidence="16" type="ORF">DBT_0312</name>
</gene>
<dbReference type="SFLD" id="SFLDF00275">
    <property type="entry name" value="adenosine_C2_methyltransferase"/>
    <property type="match status" value="1"/>
</dbReference>
<evidence type="ECO:0000256" key="6">
    <source>
        <dbReference type="ARBA" id="ARBA00022603"/>
    </source>
</evidence>
<evidence type="ECO:0000256" key="12">
    <source>
        <dbReference type="ARBA" id="ARBA00023014"/>
    </source>
</evidence>
<evidence type="ECO:0000256" key="10">
    <source>
        <dbReference type="ARBA" id="ARBA00022723"/>
    </source>
</evidence>
<dbReference type="InterPro" id="IPR048641">
    <property type="entry name" value="RlmN_N"/>
</dbReference>
<dbReference type="AlphaFoldDB" id="A0A1B9F9G2"/>
<evidence type="ECO:0000256" key="14">
    <source>
        <dbReference type="HAMAP-Rule" id="MF_01849"/>
    </source>
</evidence>
<dbReference type="RefSeq" id="WP_067615707.1">
    <property type="nucleotide sequence ID" value="NZ_MAGO01000001.1"/>
</dbReference>
<dbReference type="GO" id="GO:0070040">
    <property type="term" value="F:rRNA (adenine(2503)-C2-)-methyltransferase activity"/>
    <property type="evidence" value="ECO:0007669"/>
    <property type="project" value="UniProtKB-UniRule"/>
</dbReference>
<dbReference type="GO" id="GO:0046872">
    <property type="term" value="F:metal ion binding"/>
    <property type="evidence" value="ECO:0007669"/>
    <property type="project" value="UniProtKB-KW"/>
</dbReference>
<dbReference type="GO" id="GO:0002935">
    <property type="term" value="F:tRNA (adenine(37)-C2)-methyltransferase activity"/>
    <property type="evidence" value="ECO:0007669"/>
    <property type="project" value="UniProtKB-UniRule"/>
</dbReference>
<comment type="function">
    <text evidence="14">Specifically methylates position 2 of adenine 2503 in 23S rRNA and position 2 of adenine 37 in tRNAs.</text>
</comment>
<reference evidence="16 17" key="1">
    <citation type="submission" date="2016-06" db="EMBL/GenBank/DDBJ databases">
        <title>Respiratory ammonification of nitrate coupled to the oxidation of elemental sulfur in deep-sea autotrophic thermophilic bacteria.</title>
        <authorList>
            <person name="Slobodkina G.B."/>
            <person name="Mardanov A.V."/>
            <person name="Ravin N.V."/>
            <person name="Frolova A.A."/>
            <person name="Viryasiv M.B."/>
            <person name="Chernyh N.A."/>
            <person name="Bonch-Osmolovskaya E.A."/>
            <person name="Slobodkin A.I."/>
        </authorList>
    </citation>
    <scope>NUCLEOTIDE SEQUENCE [LARGE SCALE GENOMIC DNA]</scope>
    <source>
        <strain evidence="16 17">S69</strain>
    </source>
</reference>
<keyword evidence="5 14" id="KW-0698">rRNA processing</keyword>
<evidence type="ECO:0000259" key="15">
    <source>
        <dbReference type="PROSITE" id="PS51918"/>
    </source>
</evidence>
<evidence type="ECO:0000256" key="4">
    <source>
        <dbReference type="ARBA" id="ARBA00022490"/>
    </source>
</evidence>
<dbReference type="GO" id="GO:0030488">
    <property type="term" value="P:tRNA methylation"/>
    <property type="evidence" value="ECO:0007669"/>
    <property type="project" value="UniProtKB-UniRule"/>
</dbReference>
<evidence type="ECO:0000313" key="16">
    <source>
        <dbReference type="EMBL" id="OCC16495.1"/>
    </source>
</evidence>
<keyword evidence="4 14" id="KW-0963">Cytoplasm</keyword>
<keyword evidence="13 14" id="KW-1015">Disulfide bond</keyword>
<feature type="active site" description="Proton acceptor" evidence="14">
    <location>
        <position position="93"/>
    </location>
</feature>
<dbReference type="Gene3D" id="1.10.150.530">
    <property type="match status" value="1"/>
</dbReference>
<keyword evidence="10 14" id="KW-0479">Metal-binding</keyword>
<dbReference type="PANTHER" id="PTHR30544">
    <property type="entry name" value="23S RRNA METHYLTRANSFERASE"/>
    <property type="match status" value="1"/>
</dbReference>
<dbReference type="Pfam" id="PF04055">
    <property type="entry name" value="Radical_SAM"/>
    <property type="match status" value="1"/>
</dbReference>
<feature type="binding site" evidence="14">
    <location>
        <position position="120"/>
    </location>
    <ligand>
        <name>[4Fe-4S] cluster</name>
        <dbReference type="ChEBI" id="CHEBI:49883"/>
        <note>4Fe-4S-S-AdoMet</note>
    </ligand>
</feature>
<dbReference type="GO" id="GO:0070475">
    <property type="term" value="P:rRNA base methylation"/>
    <property type="evidence" value="ECO:0007669"/>
    <property type="project" value="UniProtKB-UniRule"/>
</dbReference>
<comment type="miscellaneous">
    <text evidence="14">Reaction proceeds by a ping-pong mechanism involving intermediate methylation of a conserved cysteine residue.</text>
</comment>
<comment type="cofactor">
    <cofactor evidence="14">
        <name>[4Fe-4S] cluster</name>
        <dbReference type="ChEBI" id="CHEBI:49883"/>
    </cofactor>
    <text evidence="14">Binds 1 [4Fe-4S] cluster. The cluster is coordinated with 3 cysteines and an exchangeable S-adenosyl-L-methionine.</text>
</comment>
<dbReference type="GO" id="GO:0019843">
    <property type="term" value="F:rRNA binding"/>
    <property type="evidence" value="ECO:0007669"/>
    <property type="project" value="UniProtKB-UniRule"/>
</dbReference>
<keyword evidence="6 14" id="KW-0489">Methyltransferase</keyword>
<dbReference type="EC" id="2.1.1.192" evidence="14"/>
<dbReference type="SFLD" id="SFLDS00029">
    <property type="entry name" value="Radical_SAM"/>
    <property type="match status" value="1"/>
</dbReference>
<dbReference type="InterPro" id="IPR058240">
    <property type="entry name" value="rSAM_sf"/>
</dbReference>
<dbReference type="Gene3D" id="3.20.20.70">
    <property type="entry name" value="Aldolase class I"/>
    <property type="match status" value="1"/>
</dbReference>
<dbReference type="SFLD" id="SFLDG01062">
    <property type="entry name" value="methyltransferase_(Class_A)"/>
    <property type="match status" value="1"/>
</dbReference>
<comment type="caution">
    <text evidence="16">The sequence shown here is derived from an EMBL/GenBank/DDBJ whole genome shotgun (WGS) entry which is preliminary data.</text>
</comment>
<dbReference type="GO" id="GO:0000049">
    <property type="term" value="F:tRNA binding"/>
    <property type="evidence" value="ECO:0007669"/>
    <property type="project" value="UniProtKB-UniRule"/>
</dbReference>
<dbReference type="STRING" id="1156395.DBT_0312"/>
<comment type="catalytic activity">
    <reaction evidence="14">
        <text>adenosine(2503) in 23S rRNA + 2 reduced [2Fe-2S]-[ferredoxin] + 2 S-adenosyl-L-methionine = 2-methyladenosine(2503) in 23S rRNA + 5'-deoxyadenosine + L-methionine + 2 oxidized [2Fe-2S]-[ferredoxin] + S-adenosyl-L-homocysteine</text>
        <dbReference type="Rhea" id="RHEA:42916"/>
        <dbReference type="Rhea" id="RHEA-COMP:10000"/>
        <dbReference type="Rhea" id="RHEA-COMP:10001"/>
        <dbReference type="Rhea" id="RHEA-COMP:10152"/>
        <dbReference type="Rhea" id="RHEA-COMP:10282"/>
        <dbReference type="ChEBI" id="CHEBI:17319"/>
        <dbReference type="ChEBI" id="CHEBI:33737"/>
        <dbReference type="ChEBI" id="CHEBI:33738"/>
        <dbReference type="ChEBI" id="CHEBI:57844"/>
        <dbReference type="ChEBI" id="CHEBI:57856"/>
        <dbReference type="ChEBI" id="CHEBI:59789"/>
        <dbReference type="ChEBI" id="CHEBI:74411"/>
        <dbReference type="ChEBI" id="CHEBI:74497"/>
        <dbReference type="EC" id="2.1.1.192"/>
    </reaction>
</comment>
<dbReference type="PIRSF" id="PIRSF006004">
    <property type="entry name" value="CHP00048"/>
    <property type="match status" value="1"/>
</dbReference>
<keyword evidence="11 14" id="KW-0408">Iron</keyword>
<feature type="domain" description="Radical SAM core" evidence="15">
    <location>
        <begin position="99"/>
        <end position="331"/>
    </location>
</feature>
<protein>
    <recommendedName>
        <fullName evidence="14">Probable dual-specificity RNA methyltransferase RlmN</fullName>
        <ecNumber evidence="14">2.1.1.192</ecNumber>
    </recommendedName>
    <alternativeName>
        <fullName evidence="14">23S rRNA (adenine(2503)-C(2))-methyltransferase</fullName>
    </alternativeName>
    <alternativeName>
        <fullName evidence="14">23S rRNA m2A2503 methyltransferase</fullName>
    </alternativeName>
    <alternativeName>
        <fullName evidence="14">Ribosomal RNA large subunit methyltransferase N</fullName>
    </alternativeName>
    <alternativeName>
        <fullName evidence="14">tRNA (adenine(37)-C(2))-methyltransferase</fullName>
    </alternativeName>
    <alternativeName>
        <fullName evidence="14">tRNA m2A37 methyltransferase</fullName>
    </alternativeName>
</protein>
<comment type="caution">
    <text evidence="14">Lacks conserved residue(s) required for the propagation of feature annotation.</text>
</comment>
<dbReference type="Pfam" id="PF21016">
    <property type="entry name" value="RlmN_N"/>
    <property type="match status" value="1"/>
</dbReference>
<dbReference type="InterPro" id="IPR040072">
    <property type="entry name" value="Methyltransferase_A"/>
</dbReference>
<evidence type="ECO:0000256" key="3">
    <source>
        <dbReference type="ARBA" id="ARBA00022485"/>
    </source>
</evidence>
<evidence type="ECO:0000256" key="9">
    <source>
        <dbReference type="ARBA" id="ARBA00022694"/>
    </source>
</evidence>
<dbReference type="PATRIC" id="fig|1156395.6.peg.316"/>
<comment type="catalytic activity">
    <reaction evidence="14">
        <text>adenosine(37) in tRNA + 2 reduced [2Fe-2S]-[ferredoxin] + 2 S-adenosyl-L-methionine = 2-methyladenosine(37) in tRNA + 5'-deoxyadenosine + L-methionine + 2 oxidized [2Fe-2S]-[ferredoxin] + S-adenosyl-L-homocysteine</text>
        <dbReference type="Rhea" id="RHEA:43332"/>
        <dbReference type="Rhea" id="RHEA-COMP:10000"/>
        <dbReference type="Rhea" id="RHEA-COMP:10001"/>
        <dbReference type="Rhea" id="RHEA-COMP:10162"/>
        <dbReference type="Rhea" id="RHEA-COMP:10485"/>
        <dbReference type="ChEBI" id="CHEBI:17319"/>
        <dbReference type="ChEBI" id="CHEBI:33737"/>
        <dbReference type="ChEBI" id="CHEBI:33738"/>
        <dbReference type="ChEBI" id="CHEBI:57844"/>
        <dbReference type="ChEBI" id="CHEBI:57856"/>
        <dbReference type="ChEBI" id="CHEBI:59789"/>
        <dbReference type="ChEBI" id="CHEBI:74411"/>
        <dbReference type="ChEBI" id="CHEBI:74497"/>
        <dbReference type="EC" id="2.1.1.192"/>
    </reaction>
</comment>
<organism evidence="16 17">
    <name type="scientific">Dissulfuribacter thermophilus</name>
    <dbReference type="NCBI Taxonomy" id="1156395"/>
    <lineage>
        <taxon>Bacteria</taxon>
        <taxon>Pseudomonadati</taxon>
        <taxon>Thermodesulfobacteriota</taxon>
        <taxon>Dissulfuribacteria</taxon>
        <taxon>Dissulfuribacterales</taxon>
        <taxon>Dissulfuribacteraceae</taxon>
        <taxon>Dissulfuribacter</taxon>
    </lineage>
</organism>
<proteinExistence type="inferred from homology"/>
<feature type="active site" description="S-methylcysteine intermediate" evidence="14">
    <location>
        <position position="336"/>
    </location>
</feature>
<feature type="binding site" evidence="14">
    <location>
        <position position="195"/>
    </location>
    <ligand>
        <name>S-adenosyl-L-methionine</name>
        <dbReference type="ChEBI" id="CHEBI:59789"/>
    </ligand>
</feature>
<dbReference type="Proteomes" id="UP000093080">
    <property type="component" value="Unassembled WGS sequence"/>
</dbReference>
<dbReference type="InterPro" id="IPR013785">
    <property type="entry name" value="Aldolase_TIM"/>
</dbReference>
<dbReference type="CDD" id="cd01335">
    <property type="entry name" value="Radical_SAM"/>
    <property type="match status" value="1"/>
</dbReference>
<evidence type="ECO:0000256" key="2">
    <source>
        <dbReference type="ARBA" id="ARBA00007544"/>
    </source>
</evidence>
<feature type="binding site" evidence="14">
    <location>
        <position position="117"/>
    </location>
    <ligand>
        <name>[4Fe-4S] cluster</name>
        <dbReference type="ChEBI" id="CHEBI:49883"/>
        <note>4Fe-4S-S-AdoMet</note>
    </ligand>
</feature>
<evidence type="ECO:0000256" key="8">
    <source>
        <dbReference type="ARBA" id="ARBA00022691"/>
    </source>
</evidence>
<dbReference type="PROSITE" id="PS51918">
    <property type="entry name" value="RADICAL_SAM"/>
    <property type="match status" value="1"/>
</dbReference>
<dbReference type="HAMAP" id="MF_01849">
    <property type="entry name" value="RNA_methyltr_RlmN"/>
    <property type="match status" value="1"/>
</dbReference>
<keyword evidence="8 14" id="KW-0949">S-adenosyl-L-methionine</keyword>
<dbReference type="OrthoDB" id="9793973at2"/>
<feature type="binding site" evidence="14">
    <location>
        <begin position="163"/>
        <end position="164"/>
    </location>
    <ligand>
        <name>S-adenosyl-L-methionine</name>
        <dbReference type="ChEBI" id="CHEBI:59789"/>
    </ligand>
</feature>
<dbReference type="NCBIfam" id="TIGR00048">
    <property type="entry name" value="rRNA_mod_RlmN"/>
    <property type="match status" value="1"/>
</dbReference>
<comment type="similarity">
    <text evidence="2 14">Belongs to the radical SAM superfamily. RlmN family.</text>
</comment>
<accession>A0A1B9F9G2</accession>
<evidence type="ECO:0000256" key="13">
    <source>
        <dbReference type="ARBA" id="ARBA00023157"/>
    </source>
</evidence>